<comment type="caution">
    <text evidence="1">The sequence shown here is derived from an EMBL/GenBank/DDBJ whole genome shotgun (WGS) entry which is preliminary data.</text>
</comment>
<gene>
    <name evidence="1" type="ORF">DET54_104188</name>
</gene>
<dbReference type="EMBL" id="QLLI01000004">
    <property type="protein sequence ID" value="RAI98132.1"/>
    <property type="molecule type" value="Genomic_DNA"/>
</dbReference>
<name>A0ABX9BM76_9BACL</name>
<dbReference type="Proteomes" id="UP000248827">
    <property type="component" value="Unassembled WGS sequence"/>
</dbReference>
<keyword evidence="2" id="KW-1185">Reference proteome</keyword>
<proteinExistence type="predicted"/>
<evidence type="ECO:0000313" key="1">
    <source>
        <dbReference type="EMBL" id="RAI98132.1"/>
    </source>
</evidence>
<protein>
    <submittedName>
        <fullName evidence="1">Uncharacterized protein</fullName>
    </submittedName>
</protein>
<reference evidence="1 2" key="1">
    <citation type="submission" date="2018-06" db="EMBL/GenBank/DDBJ databases">
        <title>Freshwater and sediment microbial communities from various areas in North America, analyzing microbe dynamics in response to fracking.</title>
        <authorList>
            <person name="Lamendella R."/>
        </authorList>
    </citation>
    <scope>NUCLEOTIDE SEQUENCE [LARGE SCALE GENOMIC DNA]</scope>
    <source>
        <strain evidence="1 2">NG-13</strain>
    </source>
</reference>
<sequence>MIESNINRNRNLYISIIIRNFISQKNPIGGVALLDLLSQTP</sequence>
<organism evidence="1 2">
    <name type="scientific">Paenibacillus pabuli</name>
    <dbReference type="NCBI Taxonomy" id="1472"/>
    <lineage>
        <taxon>Bacteria</taxon>
        <taxon>Bacillati</taxon>
        <taxon>Bacillota</taxon>
        <taxon>Bacilli</taxon>
        <taxon>Bacillales</taxon>
        <taxon>Paenibacillaceae</taxon>
        <taxon>Paenibacillus</taxon>
    </lineage>
</organism>
<evidence type="ECO:0000313" key="2">
    <source>
        <dbReference type="Proteomes" id="UP000248827"/>
    </source>
</evidence>
<accession>A0ABX9BM76</accession>